<feature type="domain" description="Chalcone isomerase" evidence="3">
    <location>
        <begin position="247"/>
        <end position="420"/>
    </location>
</feature>
<dbReference type="InterPro" id="IPR016087">
    <property type="entry name" value="Chalcone_isomerase"/>
</dbReference>
<dbReference type="PANTHER" id="PTHR47284:SF3">
    <property type="entry name" value="FATTY-ACID-BINDING PROTEIN 2"/>
    <property type="match status" value="1"/>
</dbReference>
<dbReference type="KEGG" id="egu:105041849"/>
<evidence type="ECO:0000256" key="1">
    <source>
        <dbReference type="ARBA" id="ARBA00007166"/>
    </source>
</evidence>
<dbReference type="Proteomes" id="UP000504607">
    <property type="component" value="Chromosome 3"/>
</dbReference>
<dbReference type="InParanoid" id="A0A6I9QYI8"/>
<dbReference type="InterPro" id="IPR016089">
    <property type="entry name" value="Chalcone_isomerase_bundle_sf"/>
</dbReference>
<reference evidence="5" key="1">
    <citation type="submission" date="2025-08" db="UniProtKB">
        <authorList>
            <consortium name="RefSeq"/>
        </authorList>
    </citation>
    <scope>IDENTIFICATION</scope>
</reference>
<dbReference type="OrthoDB" id="18193at2759"/>
<dbReference type="InterPro" id="IPR016088">
    <property type="entry name" value="Chalcone_isomerase_3-sand"/>
</dbReference>
<dbReference type="GO" id="GO:0005504">
    <property type="term" value="F:fatty acid binding"/>
    <property type="evidence" value="ECO:0007669"/>
    <property type="project" value="TreeGrafter"/>
</dbReference>
<dbReference type="PANTHER" id="PTHR47284">
    <property type="entry name" value="FATTY-ACID-BINDING PROTEIN 2"/>
    <property type="match status" value="1"/>
</dbReference>
<proteinExistence type="inferred from homology"/>
<dbReference type="FunCoup" id="A0A6I9QYI8">
    <property type="interactions" value="371"/>
</dbReference>
<dbReference type="InterPro" id="IPR036298">
    <property type="entry name" value="Chalcone_isomerase_sf"/>
</dbReference>
<dbReference type="RefSeq" id="XP_010917200.1">
    <property type="nucleotide sequence ID" value="XM_010918898.3"/>
</dbReference>
<evidence type="ECO:0000259" key="3">
    <source>
        <dbReference type="Pfam" id="PF16035"/>
    </source>
</evidence>
<accession>A0A6I9QYI8</accession>
<dbReference type="GeneID" id="105041849"/>
<dbReference type="GO" id="GO:0009570">
    <property type="term" value="C:chloroplast stroma"/>
    <property type="evidence" value="ECO:0007669"/>
    <property type="project" value="TreeGrafter"/>
</dbReference>
<dbReference type="Pfam" id="PF16035">
    <property type="entry name" value="Chalcone_2"/>
    <property type="match status" value="1"/>
</dbReference>
<dbReference type="Gene3D" id="3.50.70.10">
    <property type="match status" value="1"/>
</dbReference>
<evidence type="ECO:0000256" key="2">
    <source>
        <dbReference type="ARBA" id="ARBA00024426"/>
    </source>
</evidence>
<comment type="similarity">
    <text evidence="1">Belongs to the chalcone isomerase family.</text>
</comment>
<keyword evidence="4" id="KW-1185">Reference proteome</keyword>
<dbReference type="AlphaFoldDB" id="A0A6I9QYI8"/>
<gene>
    <name evidence="5" type="primary">LOC105041849</name>
</gene>
<name>A0A6I9QYI8_ELAGV</name>
<evidence type="ECO:0000313" key="5">
    <source>
        <dbReference type="RefSeq" id="XP_010917200.1"/>
    </source>
</evidence>
<protein>
    <recommendedName>
        <fullName evidence="2">Chalcone--flavanone isomerase</fullName>
    </recommendedName>
</protein>
<dbReference type="GO" id="GO:0016872">
    <property type="term" value="F:intramolecular lyase activity"/>
    <property type="evidence" value="ECO:0007669"/>
    <property type="project" value="InterPro"/>
</dbReference>
<sequence length="430" mass="47875">MKNSWLFFTNLDIDGERPYIFPTEFQLSQGFGLHILSQFGSLVDSSFHRSNQIYVSGSLALQEAFSCMSKFAGALFVWISTGSNSNLLRKLSGNAYGSSSIFNQSCTQIKHFTCSSRNLAGLHSGSGSNNELVIPVLLAKFVNSTIGRMWKEVEQCRAFSVLSLAAALIPPFDHIRSSKVLAESIPLESTDERISGLMDRSCSEDDYRGCSSLSMSNITWKRGAVEPKTGIKFPTFLEDNSSPTAEVLVGTGSRSMRIIRLKSMNIYAFGLYVQPDSVCEKLGPKYSSVPVGELQNCTDFFEDLLREDIHMTVRLVVNCNGLKINTVRDAFEKSLRTRLLKMNPDTDYHCLRAFGSYFTQDIPLPMGTTINFRQTTDGRLITEIGDKHIGAVHSKDLCRAFFDMYIGDVPVSVQAKQEIAQNVADLIRRC</sequence>
<dbReference type="SUPFAM" id="SSF54626">
    <property type="entry name" value="Chalcone isomerase"/>
    <property type="match status" value="1"/>
</dbReference>
<dbReference type="Gene3D" id="1.10.890.20">
    <property type="match status" value="1"/>
</dbReference>
<organism evidence="4 5">
    <name type="scientific">Elaeis guineensis var. tenera</name>
    <name type="common">Oil palm</name>
    <dbReference type="NCBI Taxonomy" id="51953"/>
    <lineage>
        <taxon>Eukaryota</taxon>
        <taxon>Viridiplantae</taxon>
        <taxon>Streptophyta</taxon>
        <taxon>Embryophyta</taxon>
        <taxon>Tracheophyta</taxon>
        <taxon>Spermatophyta</taxon>
        <taxon>Magnoliopsida</taxon>
        <taxon>Liliopsida</taxon>
        <taxon>Arecaceae</taxon>
        <taxon>Arecoideae</taxon>
        <taxon>Cocoseae</taxon>
        <taxon>Elaeidinae</taxon>
        <taxon>Elaeis</taxon>
    </lineage>
</organism>
<evidence type="ECO:0000313" key="4">
    <source>
        <dbReference type="Proteomes" id="UP000504607"/>
    </source>
</evidence>